<keyword evidence="2" id="KW-1133">Transmembrane helix</keyword>
<sequence length="126" mass="13964">YGYPQQQQPQRYATPQPQAPQPQRPQPQRYAPPPVPEPQQPRREPRPPRQRSANPMRIPGLGCLKGCLVTIVVLFVAGWLVWELSPLQDWIGTGKGYWAQLSDWFTTVTDWIGDLGGSSGGSSTGG</sequence>
<keyword evidence="3" id="KW-0418">Kinase</keyword>
<gene>
    <name evidence="3" type="ORF">G3I32_11955</name>
</gene>
<feature type="non-terminal residue" evidence="3">
    <location>
        <position position="1"/>
    </location>
</feature>
<protein>
    <submittedName>
        <fullName evidence="3">Serine/threonine protein kinase</fullName>
    </submittedName>
</protein>
<evidence type="ECO:0000313" key="3">
    <source>
        <dbReference type="EMBL" id="NEB09572.1"/>
    </source>
</evidence>
<dbReference type="AlphaFoldDB" id="A0A7K3PI38"/>
<keyword evidence="2" id="KW-0472">Membrane</keyword>
<comment type="caution">
    <text evidence="3">The sequence shown here is derived from an EMBL/GenBank/DDBJ whole genome shotgun (WGS) entry which is preliminary data.</text>
</comment>
<evidence type="ECO:0000256" key="1">
    <source>
        <dbReference type="SAM" id="MobiDB-lite"/>
    </source>
</evidence>
<keyword evidence="3" id="KW-0808">Transferase</keyword>
<name>A0A7K3PI38_9ACTN</name>
<feature type="region of interest" description="Disordered" evidence="1">
    <location>
        <begin position="1"/>
        <end position="58"/>
    </location>
</feature>
<dbReference type="GO" id="GO:0004674">
    <property type="term" value="F:protein serine/threonine kinase activity"/>
    <property type="evidence" value="ECO:0007669"/>
    <property type="project" value="UniProtKB-KW"/>
</dbReference>
<dbReference type="Proteomes" id="UP000470446">
    <property type="component" value="Unassembled WGS sequence"/>
</dbReference>
<feature type="compositionally biased region" description="Pro residues" evidence="1">
    <location>
        <begin position="17"/>
        <end position="39"/>
    </location>
</feature>
<keyword evidence="2" id="KW-0812">Transmembrane</keyword>
<proteinExistence type="predicted"/>
<feature type="compositionally biased region" description="Low complexity" evidence="1">
    <location>
        <begin position="1"/>
        <end position="16"/>
    </location>
</feature>
<dbReference type="EMBL" id="JAAGMA010000298">
    <property type="protein sequence ID" value="NEB09572.1"/>
    <property type="molecule type" value="Genomic_DNA"/>
</dbReference>
<keyword evidence="3" id="KW-0723">Serine/threonine-protein kinase</keyword>
<feature type="transmembrane region" description="Helical" evidence="2">
    <location>
        <begin position="58"/>
        <end position="82"/>
    </location>
</feature>
<organism evidence="3 4">
    <name type="scientific">Streptomyces coelicoflavus</name>
    <dbReference type="NCBI Taxonomy" id="285562"/>
    <lineage>
        <taxon>Bacteria</taxon>
        <taxon>Bacillati</taxon>
        <taxon>Actinomycetota</taxon>
        <taxon>Actinomycetes</taxon>
        <taxon>Kitasatosporales</taxon>
        <taxon>Streptomycetaceae</taxon>
        <taxon>Streptomyces</taxon>
    </lineage>
</organism>
<evidence type="ECO:0000313" key="4">
    <source>
        <dbReference type="Proteomes" id="UP000470446"/>
    </source>
</evidence>
<reference evidence="3 4" key="1">
    <citation type="submission" date="2020-01" db="EMBL/GenBank/DDBJ databases">
        <title>Insect and environment-associated Actinomycetes.</title>
        <authorList>
            <person name="Currrie C."/>
            <person name="Chevrette M."/>
            <person name="Carlson C."/>
            <person name="Stubbendieck R."/>
            <person name="Wendt-Pienkowski E."/>
        </authorList>
    </citation>
    <scope>NUCLEOTIDE SEQUENCE [LARGE SCALE GENOMIC DNA]</scope>
    <source>
        <strain evidence="3 4">SID14163</strain>
    </source>
</reference>
<evidence type="ECO:0000256" key="2">
    <source>
        <dbReference type="SAM" id="Phobius"/>
    </source>
</evidence>
<accession>A0A7K3PI38</accession>